<feature type="domain" description="Glycosyl transferase family 1" evidence="1">
    <location>
        <begin position="177"/>
        <end position="333"/>
    </location>
</feature>
<dbReference type="Pfam" id="PF13439">
    <property type="entry name" value="Glyco_transf_4"/>
    <property type="match status" value="1"/>
</dbReference>
<dbReference type="AlphaFoldDB" id="A0A1P8VRF6"/>
<dbReference type="SUPFAM" id="SSF53756">
    <property type="entry name" value="UDP-Glycosyltransferase/glycogen phosphorylase"/>
    <property type="match status" value="1"/>
</dbReference>
<evidence type="ECO:0000259" key="1">
    <source>
        <dbReference type="Pfam" id="PF00534"/>
    </source>
</evidence>
<organism evidence="3">
    <name type="scientific">Streptococcus suis</name>
    <dbReference type="NCBI Taxonomy" id="1307"/>
    <lineage>
        <taxon>Bacteria</taxon>
        <taxon>Bacillati</taxon>
        <taxon>Bacillota</taxon>
        <taxon>Bacilli</taxon>
        <taxon>Lactobacillales</taxon>
        <taxon>Streptococcaceae</taxon>
        <taxon>Streptococcus</taxon>
    </lineage>
</organism>
<evidence type="ECO:0000313" key="4">
    <source>
        <dbReference type="EMBL" id="TII02096.1"/>
    </source>
</evidence>
<proteinExistence type="predicted"/>
<keyword evidence="3" id="KW-0808">Transferase</keyword>
<dbReference type="PANTHER" id="PTHR12526:SF630">
    <property type="entry name" value="GLYCOSYLTRANSFERASE"/>
    <property type="match status" value="1"/>
</dbReference>
<reference evidence="3" key="1">
    <citation type="submission" date="2017-01" db="EMBL/GenBank/DDBJ databases">
        <title>Genetic analysis of capsular polysaccharide synthesis gene clusters from non-serotypeable of Streptococcus suis.</title>
        <authorList>
            <person name="Qiu X."/>
            <person name="Zheng H."/>
        </authorList>
    </citation>
    <scope>NUCLEOTIDE SEQUENCE</scope>
    <source>
        <strain evidence="3">1224887</strain>
    </source>
</reference>
<evidence type="ECO:0000313" key="3">
    <source>
        <dbReference type="EMBL" id="APZ79204.1"/>
    </source>
</evidence>
<dbReference type="Pfam" id="PF00534">
    <property type="entry name" value="Glycos_transf_1"/>
    <property type="match status" value="1"/>
</dbReference>
<dbReference type="InterPro" id="IPR028098">
    <property type="entry name" value="Glyco_trans_4-like_N"/>
</dbReference>
<dbReference type="Gene3D" id="3.40.50.2000">
    <property type="entry name" value="Glycogen Phosphorylase B"/>
    <property type="match status" value="2"/>
</dbReference>
<dbReference type="PANTHER" id="PTHR12526">
    <property type="entry name" value="GLYCOSYLTRANSFERASE"/>
    <property type="match status" value="1"/>
</dbReference>
<name>A0A1P8VRF6_STRSU</name>
<evidence type="ECO:0000313" key="5">
    <source>
        <dbReference type="Proteomes" id="UP000309259"/>
    </source>
</evidence>
<sequence length="353" mass="40034">MDKKKRKKISFFIGGMTRGGAERVISILANHYSELGWDVDIVLLLQDNVDYELNDTINIVNMVRKGNYVKVAPKWLLDIRKYLKKRKPDRIVSFVGRINILVLTAKFGLKIKTIISERNDPKHDGRGKLITAYGNLIYRTADYIVYQTQYEKSCFPNYLDKQGVVIVNPIVVSTRAHDNQRYHIVTAGRLSPQKNQAMLIKVVALLKAKFPELRLTIYGDGPLKATLAEQAKELGVAESIEFPGNVLNLHEQIATADIFVLVSEYEGLSNALLEAMMMGLPCITTDYFGADEVIKDGYNGLVISRNDVQSLYLALKKLLTNSCLRDTILKNSKIESKKYMSEEVLKEWDRVIL</sequence>
<accession>A0A1P8VRF6</accession>
<evidence type="ECO:0000259" key="2">
    <source>
        <dbReference type="Pfam" id="PF13439"/>
    </source>
</evidence>
<dbReference type="InterPro" id="IPR001296">
    <property type="entry name" value="Glyco_trans_1"/>
</dbReference>
<dbReference type="EMBL" id="KX870062">
    <property type="protein sequence ID" value="APZ79204.1"/>
    <property type="molecule type" value="Genomic_DNA"/>
</dbReference>
<dbReference type="Proteomes" id="UP000309259">
    <property type="component" value="Unassembled WGS sequence"/>
</dbReference>
<feature type="domain" description="Glycosyltransferase subfamily 4-like N-terminal" evidence="2">
    <location>
        <begin position="19"/>
        <end position="157"/>
    </location>
</feature>
<dbReference type="GO" id="GO:0016757">
    <property type="term" value="F:glycosyltransferase activity"/>
    <property type="evidence" value="ECO:0007669"/>
    <property type="project" value="InterPro"/>
</dbReference>
<protein>
    <submittedName>
        <fullName evidence="3 4">Glycosyltransferase</fullName>
    </submittedName>
</protein>
<reference evidence="4 5" key="2">
    <citation type="submission" date="2019-04" db="EMBL/GenBank/DDBJ databases">
        <title>Genome analysis of Streptococcus suis strain WUSS327.</title>
        <authorList>
            <person name="Chen H."/>
            <person name="Gao X."/>
            <person name="Wu Z."/>
        </authorList>
    </citation>
    <scope>NUCLEOTIDE SEQUENCE [LARGE SCALE GENOMIC DNA]</scope>
    <source>
        <strain evidence="4 5">WUSS327</strain>
    </source>
</reference>
<dbReference type="EMBL" id="SSXL01000017">
    <property type="protein sequence ID" value="TII02096.1"/>
    <property type="molecule type" value="Genomic_DNA"/>
</dbReference>
<dbReference type="RefSeq" id="WP_136647966.1">
    <property type="nucleotide sequence ID" value="NZ_JAIMDZ010000017.1"/>
</dbReference>
<gene>
    <name evidence="3" type="primary">cpsL</name>
    <name evidence="3" type="ORF">1224887.seq-orf12</name>
    <name evidence="4" type="ORF">FAJ35_05800</name>
</gene>